<evidence type="ECO:0000313" key="8">
    <source>
        <dbReference type="EMBL" id="KAF2839659.1"/>
    </source>
</evidence>
<feature type="transmembrane region" description="Helical" evidence="5">
    <location>
        <begin position="418"/>
        <end position="436"/>
    </location>
</feature>
<feature type="transmembrane region" description="Helical" evidence="5">
    <location>
        <begin position="260"/>
        <end position="283"/>
    </location>
</feature>
<dbReference type="Gene3D" id="1.20.1250.20">
    <property type="entry name" value="MFS general substrate transporter like domains"/>
    <property type="match status" value="1"/>
</dbReference>
<sequence>IACILLMVIVVTVVAGGQLVDPAMTRVFESIYCKQYYEKHDPSKIGRNGQVSEEYCKISKVQGNVALLQGWQLTFDSIGSLIFSIPWGWFADKYGRWPVLLLVMAGFVFQSGWKMIVCWFADTLPIRLSWLSALHAITGSSPVASAMLFTMLADMVDESERITMFYRLGAAQMISQFIVPSLTAWLMTYNPWIPQFLGLLVQGAAVGIVFAVPETLNYHKNQNTDSLESAETPALSGFNKQNFLSGIKSSFSFITADIRIILLIPTFFIHMLLYASNLVLLLYTSTRYGISISQSTLLVSIRSGMLTLVLLVILPFITSLLHHPAQRKDLILSRASALIMALGFLTTASAPNVPLFLVACAIYNLGGGLMFLLRSLLTSLVEPHHVGRLYTTLGVIENVGLIVGAPLLAELFRIGVKWGGNWIGLPFLACAGLVAAV</sequence>
<evidence type="ECO:0000256" key="4">
    <source>
        <dbReference type="ARBA" id="ARBA00023136"/>
    </source>
</evidence>
<feature type="transmembrane region" description="Helical" evidence="5">
    <location>
        <begin position="389"/>
        <end position="412"/>
    </location>
</feature>
<keyword evidence="9" id="KW-1185">Reference proteome</keyword>
<keyword evidence="2 5" id="KW-0812">Transmembrane</keyword>
<gene>
    <name evidence="8" type="ORF">M501DRAFT_919419</name>
</gene>
<dbReference type="Pfam" id="PF07690">
    <property type="entry name" value="MFS_1"/>
    <property type="match status" value="1"/>
</dbReference>
<dbReference type="InterPro" id="IPR011701">
    <property type="entry name" value="MFS"/>
</dbReference>
<dbReference type="InterPro" id="IPR036259">
    <property type="entry name" value="MFS_trans_sf"/>
</dbReference>
<name>A0A9P4SC36_9PEZI</name>
<dbReference type="PANTHER" id="PTHR23507">
    <property type="entry name" value="ZGC:174356"/>
    <property type="match status" value="1"/>
</dbReference>
<dbReference type="GO" id="GO:0016020">
    <property type="term" value="C:membrane"/>
    <property type="evidence" value="ECO:0007669"/>
    <property type="project" value="UniProtKB-SubCell"/>
</dbReference>
<organism evidence="8 9">
    <name type="scientific">Patellaria atrata CBS 101060</name>
    <dbReference type="NCBI Taxonomy" id="1346257"/>
    <lineage>
        <taxon>Eukaryota</taxon>
        <taxon>Fungi</taxon>
        <taxon>Dikarya</taxon>
        <taxon>Ascomycota</taxon>
        <taxon>Pezizomycotina</taxon>
        <taxon>Dothideomycetes</taxon>
        <taxon>Dothideomycetes incertae sedis</taxon>
        <taxon>Patellariales</taxon>
        <taxon>Patellariaceae</taxon>
        <taxon>Patellaria</taxon>
    </lineage>
</organism>
<dbReference type="PANTHER" id="PTHR23507:SF1">
    <property type="entry name" value="FI18259P1-RELATED"/>
    <property type="match status" value="1"/>
</dbReference>
<feature type="transmembrane region" description="Helical" evidence="5">
    <location>
        <begin position="295"/>
        <end position="318"/>
    </location>
</feature>
<dbReference type="AlphaFoldDB" id="A0A9P4SC36"/>
<reference evidence="8" key="1">
    <citation type="journal article" date="2020" name="Stud. Mycol.">
        <title>101 Dothideomycetes genomes: a test case for predicting lifestyles and emergence of pathogens.</title>
        <authorList>
            <person name="Haridas S."/>
            <person name="Albert R."/>
            <person name="Binder M."/>
            <person name="Bloem J."/>
            <person name="Labutti K."/>
            <person name="Salamov A."/>
            <person name="Andreopoulos B."/>
            <person name="Baker S."/>
            <person name="Barry K."/>
            <person name="Bills G."/>
            <person name="Bluhm B."/>
            <person name="Cannon C."/>
            <person name="Castanera R."/>
            <person name="Culley D."/>
            <person name="Daum C."/>
            <person name="Ezra D."/>
            <person name="Gonzalez J."/>
            <person name="Henrissat B."/>
            <person name="Kuo A."/>
            <person name="Liang C."/>
            <person name="Lipzen A."/>
            <person name="Lutzoni F."/>
            <person name="Magnuson J."/>
            <person name="Mondo S."/>
            <person name="Nolan M."/>
            <person name="Ohm R."/>
            <person name="Pangilinan J."/>
            <person name="Park H.-J."/>
            <person name="Ramirez L."/>
            <person name="Alfaro M."/>
            <person name="Sun H."/>
            <person name="Tritt A."/>
            <person name="Yoshinaga Y."/>
            <person name="Zwiers L.-H."/>
            <person name="Turgeon B."/>
            <person name="Goodwin S."/>
            <person name="Spatafora J."/>
            <person name="Crous P."/>
            <person name="Grigoriev I."/>
        </authorList>
    </citation>
    <scope>NUCLEOTIDE SEQUENCE</scope>
    <source>
        <strain evidence="8">CBS 101060</strain>
    </source>
</reference>
<evidence type="ECO:0000256" key="2">
    <source>
        <dbReference type="ARBA" id="ARBA00022692"/>
    </source>
</evidence>
<keyword evidence="3 5" id="KW-1133">Transmembrane helix</keyword>
<feature type="transmembrane region" description="Helical" evidence="5">
    <location>
        <begin position="128"/>
        <end position="153"/>
    </location>
</feature>
<feature type="transmembrane region" description="Helical" evidence="5">
    <location>
        <begin position="330"/>
        <end position="350"/>
    </location>
</feature>
<dbReference type="InterPro" id="IPR020846">
    <property type="entry name" value="MFS_dom"/>
</dbReference>
<comment type="caution">
    <text evidence="8">The sequence shown here is derived from an EMBL/GenBank/DDBJ whole genome shotgun (WGS) entry which is preliminary data.</text>
</comment>
<dbReference type="EMBL" id="MU006094">
    <property type="protein sequence ID" value="KAF2839659.1"/>
    <property type="molecule type" value="Genomic_DNA"/>
</dbReference>
<dbReference type="SUPFAM" id="SSF103473">
    <property type="entry name" value="MFS general substrate transporter"/>
    <property type="match status" value="1"/>
</dbReference>
<keyword evidence="6" id="KW-0732">Signal</keyword>
<dbReference type="PROSITE" id="PS50850">
    <property type="entry name" value="MFS"/>
    <property type="match status" value="1"/>
</dbReference>
<evidence type="ECO:0000256" key="5">
    <source>
        <dbReference type="SAM" id="Phobius"/>
    </source>
</evidence>
<feature type="transmembrane region" description="Helical" evidence="5">
    <location>
        <begin position="192"/>
        <end position="212"/>
    </location>
</feature>
<evidence type="ECO:0000256" key="6">
    <source>
        <dbReference type="SAM" id="SignalP"/>
    </source>
</evidence>
<evidence type="ECO:0000256" key="1">
    <source>
        <dbReference type="ARBA" id="ARBA00004141"/>
    </source>
</evidence>
<feature type="non-terminal residue" evidence="8">
    <location>
        <position position="1"/>
    </location>
</feature>
<dbReference type="GO" id="GO:0022857">
    <property type="term" value="F:transmembrane transporter activity"/>
    <property type="evidence" value="ECO:0007669"/>
    <property type="project" value="InterPro"/>
</dbReference>
<feature type="signal peptide" evidence="6">
    <location>
        <begin position="1"/>
        <end position="16"/>
    </location>
</feature>
<feature type="transmembrane region" description="Helical" evidence="5">
    <location>
        <begin position="70"/>
        <end position="90"/>
    </location>
</feature>
<comment type="subcellular location">
    <subcellularLocation>
        <location evidence="1">Membrane</location>
        <topology evidence="1">Multi-pass membrane protein</topology>
    </subcellularLocation>
</comment>
<feature type="chain" id="PRO_5040509139" evidence="6">
    <location>
        <begin position="17"/>
        <end position="437"/>
    </location>
</feature>
<evidence type="ECO:0000259" key="7">
    <source>
        <dbReference type="PROSITE" id="PS50850"/>
    </source>
</evidence>
<proteinExistence type="predicted"/>
<feature type="transmembrane region" description="Helical" evidence="5">
    <location>
        <begin position="165"/>
        <end position="186"/>
    </location>
</feature>
<accession>A0A9P4SC36</accession>
<protein>
    <submittedName>
        <fullName evidence="8">Major facilitator superfamily MFS-1</fullName>
    </submittedName>
</protein>
<dbReference type="OrthoDB" id="194139at2759"/>
<feature type="non-terminal residue" evidence="8">
    <location>
        <position position="437"/>
    </location>
</feature>
<evidence type="ECO:0000256" key="3">
    <source>
        <dbReference type="ARBA" id="ARBA00022989"/>
    </source>
</evidence>
<keyword evidence="4 5" id="KW-0472">Membrane</keyword>
<feature type="domain" description="Major facilitator superfamily (MFS) profile" evidence="7">
    <location>
        <begin position="258"/>
        <end position="437"/>
    </location>
</feature>
<feature type="transmembrane region" description="Helical" evidence="5">
    <location>
        <begin position="356"/>
        <end position="377"/>
    </location>
</feature>
<evidence type="ECO:0000313" key="9">
    <source>
        <dbReference type="Proteomes" id="UP000799429"/>
    </source>
</evidence>
<feature type="transmembrane region" description="Helical" evidence="5">
    <location>
        <begin position="97"/>
        <end position="116"/>
    </location>
</feature>
<dbReference type="Proteomes" id="UP000799429">
    <property type="component" value="Unassembled WGS sequence"/>
</dbReference>